<dbReference type="PANTHER" id="PTHR47914">
    <property type="entry name" value="ALPHA/BETA-HYDROLASES SUPERFAMILY PROTEIN"/>
    <property type="match status" value="1"/>
</dbReference>
<dbReference type="Proteomes" id="UP000753908">
    <property type="component" value="Unassembled WGS sequence"/>
</dbReference>
<sequence>MTVSNQDTTTSFTKSTSTPASTATGIGGVIQNYRWTWNEQPIHVVYETLGEGAPVLLLPAFSTVSTRGEMRGIAQSLSSQFQVIALDWPGFGDSDRFPLEYQSALYHQFLQDFARDILNTPTAIVAAGHAAGYAMQLAKNTPDSCSKIVLVAPTWRGPLPTMGATPQVAGGVRGLVRSPFFGQVLYQMNTTSSFLRLMYGRHVYVDKSQLTPEFIANKRKITQQPGARYAPAAFVTGAIDPVQERSDFLAYFQPLPAPVMVIIGEKVPPKSREEMDAIAKFPGVQSTTLPGSLGMNEEYANLIAPIIKDFLGTVS</sequence>
<feature type="compositionally biased region" description="Low complexity" evidence="1">
    <location>
        <begin position="8"/>
        <end position="21"/>
    </location>
</feature>
<evidence type="ECO:0000313" key="4">
    <source>
        <dbReference type="Proteomes" id="UP000753908"/>
    </source>
</evidence>
<keyword evidence="3" id="KW-0378">Hydrolase</keyword>
<name>A0A951PQ49_9CYAN</name>
<dbReference type="AlphaFoldDB" id="A0A951PQ49"/>
<dbReference type="GO" id="GO:0016787">
    <property type="term" value="F:hydrolase activity"/>
    <property type="evidence" value="ECO:0007669"/>
    <property type="project" value="UniProtKB-KW"/>
</dbReference>
<reference evidence="3" key="2">
    <citation type="journal article" date="2022" name="Microbiol. Resour. Announc.">
        <title>Metagenome Sequencing to Explore Phylogenomics of Terrestrial Cyanobacteria.</title>
        <authorList>
            <person name="Ward R.D."/>
            <person name="Stajich J.E."/>
            <person name="Johansen J.R."/>
            <person name="Huntemann M."/>
            <person name="Clum A."/>
            <person name="Foster B."/>
            <person name="Foster B."/>
            <person name="Roux S."/>
            <person name="Palaniappan K."/>
            <person name="Varghese N."/>
            <person name="Mukherjee S."/>
            <person name="Reddy T.B.K."/>
            <person name="Daum C."/>
            <person name="Copeland A."/>
            <person name="Chen I.A."/>
            <person name="Ivanova N.N."/>
            <person name="Kyrpides N.C."/>
            <person name="Shapiro N."/>
            <person name="Eloe-Fadrosh E.A."/>
            <person name="Pietrasiak N."/>
        </authorList>
    </citation>
    <scope>NUCLEOTIDE SEQUENCE</scope>
    <source>
        <strain evidence="3">CPER-KK1</strain>
    </source>
</reference>
<gene>
    <name evidence="3" type="ORF">KME25_20060</name>
</gene>
<dbReference type="SUPFAM" id="SSF53474">
    <property type="entry name" value="alpha/beta-Hydrolases"/>
    <property type="match status" value="1"/>
</dbReference>
<dbReference type="InterPro" id="IPR000073">
    <property type="entry name" value="AB_hydrolase_1"/>
</dbReference>
<proteinExistence type="predicted"/>
<dbReference type="EMBL" id="JAHHIF010000028">
    <property type="protein sequence ID" value="MBW4546714.1"/>
    <property type="molecule type" value="Genomic_DNA"/>
</dbReference>
<dbReference type="InterPro" id="IPR029058">
    <property type="entry name" value="AB_hydrolase_fold"/>
</dbReference>
<dbReference type="Gene3D" id="3.40.50.1820">
    <property type="entry name" value="alpha/beta hydrolase"/>
    <property type="match status" value="1"/>
</dbReference>
<organism evidence="3 4">
    <name type="scientific">Symplocastrum torsivum CPER-KK1</name>
    <dbReference type="NCBI Taxonomy" id="450513"/>
    <lineage>
        <taxon>Bacteria</taxon>
        <taxon>Bacillati</taxon>
        <taxon>Cyanobacteriota</taxon>
        <taxon>Cyanophyceae</taxon>
        <taxon>Oscillatoriophycideae</taxon>
        <taxon>Oscillatoriales</taxon>
        <taxon>Microcoleaceae</taxon>
        <taxon>Symplocastrum</taxon>
    </lineage>
</organism>
<evidence type="ECO:0000259" key="2">
    <source>
        <dbReference type="Pfam" id="PF12697"/>
    </source>
</evidence>
<feature type="region of interest" description="Disordered" evidence="1">
    <location>
        <begin position="1"/>
        <end position="21"/>
    </location>
</feature>
<accession>A0A951PQ49</accession>
<evidence type="ECO:0000256" key="1">
    <source>
        <dbReference type="SAM" id="MobiDB-lite"/>
    </source>
</evidence>
<protein>
    <submittedName>
        <fullName evidence="3">Alpha/beta fold hydrolase</fullName>
    </submittedName>
</protein>
<dbReference type="Pfam" id="PF12697">
    <property type="entry name" value="Abhydrolase_6"/>
    <property type="match status" value="1"/>
</dbReference>
<dbReference type="PANTHER" id="PTHR47914:SF1">
    <property type="entry name" value="ALPHA_BETA-HYDROLASES SUPERFAMILY PROTEIN"/>
    <property type="match status" value="1"/>
</dbReference>
<reference evidence="3" key="1">
    <citation type="submission" date="2021-05" db="EMBL/GenBank/DDBJ databases">
        <authorList>
            <person name="Pietrasiak N."/>
            <person name="Ward R."/>
            <person name="Stajich J.E."/>
            <person name="Kurbessoian T."/>
        </authorList>
    </citation>
    <scope>NUCLEOTIDE SEQUENCE</scope>
    <source>
        <strain evidence="3">CPER-KK1</strain>
    </source>
</reference>
<comment type="caution">
    <text evidence="3">The sequence shown here is derived from an EMBL/GenBank/DDBJ whole genome shotgun (WGS) entry which is preliminary data.</text>
</comment>
<evidence type="ECO:0000313" key="3">
    <source>
        <dbReference type="EMBL" id="MBW4546714.1"/>
    </source>
</evidence>
<feature type="domain" description="AB hydrolase-1" evidence="2">
    <location>
        <begin position="71"/>
        <end position="276"/>
    </location>
</feature>